<comment type="caution">
    <text evidence="6">The sequence shown here is derived from an EMBL/GenBank/DDBJ whole genome shotgun (WGS) entry which is preliminary data.</text>
</comment>
<dbReference type="PROSITE" id="PS00606">
    <property type="entry name" value="KS3_1"/>
    <property type="match status" value="1"/>
</dbReference>
<sequence length="751" mass="80096">MPEFKSHAVITGYGVISSCGDNAHELYHSMQSQRSGIASLNCFDVTGLSSDIAGIVRSIREKHQDERDALPDFSTLFAIKAIEEALESANISRETLAQKRVALCVGNANTGMEKLEDGIIENKLAALIEYPAHKQSDNIAKHFGILGPVLTFTSACTSSSSAMGFAKQLIDKGVVDLVIAGGTDALAKTIYAGFHSLQSVAPQVCSPYDVKMGLSLGEGAGFVILEPQTQASERGQKAIVQLAATASSLDAYHATAPEPCGAGVRRSFATAMAKSDVTVEDIDYINTHGTGTPANDGAELKGIFAALQPRAKNSLPVSSSKSYFGHTLGAAGAIEFISALVAIEQGEIPSTLNGDDIREDCQGHDIVVNGLRKHKVDCFAATNSAFGGHNTTLLARKLVSDIPVAAEQKVYVLSHSNIANEVGYSSGSEQQALSYDKEFSLKQFQPSLFRRRMSAIGQYSIGASYLAFSGADIDFSDSEKPPMGAYFGTTVGASQVQQRNLSDLLQHGPSGVKSTLFPDTVLNAPLGNLALAFGLTGCSANFSDLGNEGMHALWHAYNDLSENKISYALVCSAEDQSDKSDLVWQQMQVDEQRLGSGANAMIVVNQQDARANRALAQIHQFSGGQWYFKDDVQQWLCSALEQYTAVPDVIVLSMVNTHHYEAFSSVLKQHFPSAHIINSRDYKASGVACQSLDAVSVATSLIRGRTFMGREVGLQGLDAPESVLVMSVNTQLGASTCIVSKIKGDTHVSGH</sequence>
<dbReference type="InterPro" id="IPR016039">
    <property type="entry name" value="Thiolase-like"/>
</dbReference>
<comment type="similarity">
    <text evidence="2 4">Belongs to the thiolase-like superfamily. Beta-ketoacyl-ACP synthases family.</text>
</comment>
<protein>
    <submittedName>
        <fullName evidence="6">3-oxoacyl-(Acyl-carrier-protein) synthase</fullName>
    </submittedName>
</protein>
<dbReference type="RefSeq" id="WP_023400475.1">
    <property type="nucleotide sequence ID" value="NZ_AUSV01000086.1"/>
</dbReference>
<dbReference type="InterPro" id="IPR014031">
    <property type="entry name" value="Ketoacyl_synth_C"/>
</dbReference>
<dbReference type="SMART" id="SM00825">
    <property type="entry name" value="PKS_KS"/>
    <property type="match status" value="1"/>
</dbReference>
<dbReference type="UniPathway" id="UPA00094"/>
<dbReference type="GO" id="GO:0006633">
    <property type="term" value="P:fatty acid biosynthetic process"/>
    <property type="evidence" value="ECO:0007669"/>
    <property type="project" value="UniProtKB-UniPathway"/>
</dbReference>
<evidence type="ECO:0000259" key="5">
    <source>
        <dbReference type="PROSITE" id="PS52004"/>
    </source>
</evidence>
<dbReference type="InterPro" id="IPR020841">
    <property type="entry name" value="PKS_Beta-ketoAc_synthase_dom"/>
</dbReference>
<proteinExistence type="inferred from homology"/>
<dbReference type="AlphaFoldDB" id="V4HQV3"/>
<evidence type="ECO:0000256" key="2">
    <source>
        <dbReference type="ARBA" id="ARBA00008467"/>
    </source>
</evidence>
<dbReference type="PATRIC" id="fig|1353533.3.peg.3614"/>
<dbReference type="PANTHER" id="PTHR11712:SF320">
    <property type="entry name" value="BETA-KETOACYL SYNTHASE"/>
    <property type="match status" value="1"/>
</dbReference>
<evidence type="ECO:0000256" key="3">
    <source>
        <dbReference type="ARBA" id="ARBA00022679"/>
    </source>
</evidence>
<dbReference type="GO" id="GO:0004315">
    <property type="term" value="F:3-oxoacyl-[acyl-carrier-protein] synthase activity"/>
    <property type="evidence" value="ECO:0007669"/>
    <property type="project" value="InterPro"/>
</dbReference>
<dbReference type="Pfam" id="PF00109">
    <property type="entry name" value="ketoacyl-synt"/>
    <property type="match status" value="1"/>
</dbReference>
<evidence type="ECO:0000256" key="1">
    <source>
        <dbReference type="ARBA" id="ARBA00005194"/>
    </source>
</evidence>
<keyword evidence="3 4" id="KW-0808">Transferase</keyword>
<dbReference type="Proteomes" id="UP000017820">
    <property type="component" value="Unassembled WGS sequence"/>
</dbReference>
<evidence type="ECO:0000256" key="4">
    <source>
        <dbReference type="RuleBase" id="RU003694"/>
    </source>
</evidence>
<dbReference type="InterPro" id="IPR014030">
    <property type="entry name" value="Ketoacyl_synth_N"/>
</dbReference>
<dbReference type="PANTHER" id="PTHR11712">
    <property type="entry name" value="POLYKETIDE SYNTHASE-RELATED"/>
    <property type="match status" value="1"/>
</dbReference>
<feature type="domain" description="Ketosynthase family 3 (KS3)" evidence="5">
    <location>
        <begin position="1"/>
        <end position="397"/>
    </location>
</feature>
<dbReference type="Gene3D" id="3.40.47.10">
    <property type="match status" value="3"/>
</dbReference>
<reference evidence="6 7" key="1">
    <citation type="submission" date="2013-07" db="EMBL/GenBank/DDBJ databases">
        <title>Draft genome sequence of Pseudoalteromonas luteoviolacea 2ta16.</title>
        <authorList>
            <person name="Allen E.E."/>
            <person name="Azam F."/>
            <person name="Podell S."/>
        </authorList>
    </citation>
    <scope>NUCLEOTIDE SEQUENCE [LARGE SCALE GENOMIC DNA]</scope>
    <source>
        <strain evidence="6 7">2ta16</strain>
    </source>
</reference>
<dbReference type="InterPro" id="IPR000794">
    <property type="entry name" value="Beta-ketoacyl_synthase"/>
</dbReference>
<evidence type="ECO:0000313" key="7">
    <source>
        <dbReference type="Proteomes" id="UP000017820"/>
    </source>
</evidence>
<dbReference type="PROSITE" id="PS51257">
    <property type="entry name" value="PROKAR_LIPOPROTEIN"/>
    <property type="match status" value="1"/>
</dbReference>
<comment type="pathway">
    <text evidence="1">Lipid metabolism; fatty acid biosynthesis.</text>
</comment>
<evidence type="ECO:0000313" key="6">
    <source>
        <dbReference type="EMBL" id="ESP92178.1"/>
    </source>
</evidence>
<dbReference type="EMBL" id="AUSV01000086">
    <property type="protein sequence ID" value="ESP92178.1"/>
    <property type="molecule type" value="Genomic_DNA"/>
</dbReference>
<dbReference type="PROSITE" id="PS52004">
    <property type="entry name" value="KS3_2"/>
    <property type="match status" value="1"/>
</dbReference>
<dbReference type="Pfam" id="PF02801">
    <property type="entry name" value="Ketoacyl-synt_C"/>
    <property type="match status" value="1"/>
</dbReference>
<name>V4HQV3_PSEL2</name>
<dbReference type="CDD" id="cd00834">
    <property type="entry name" value="KAS_I_II"/>
    <property type="match status" value="1"/>
</dbReference>
<dbReference type="InterPro" id="IPR018201">
    <property type="entry name" value="Ketoacyl_synth_AS"/>
</dbReference>
<accession>V4HQV3</accession>
<organism evidence="6 7">
    <name type="scientific">Pseudoalteromonas luteoviolacea (strain 2ta16)</name>
    <dbReference type="NCBI Taxonomy" id="1353533"/>
    <lineage>
        <taxon>Bacteria</taxon>
        <taxon>Pseudomonadati</taxon>
        <taxon>Pseudomonadota</taxon>
        <taxon>Gammaproteobacteria</taxon>
        <taxon>Alteromonadales</taxon>
        <taxon>Pseudoalteromonadaceae</taxon>
        <taxon>Pseudoalteromonas</taxon>
    </lineage>
</organism>
<dbReference type="SUPFAM" id="SSF53901">
    <property type="entry name" value="Thiolase-like"/>
    <property type="match status" value="2"/>
</dbReference>
<gene>
    <name evidence="6" type="ORF">PL2TA16_05015</name>
</gene>